<proteinExistence type="predicted"/>
<dbReference type="InterPro" id="IPR035238">
    <property type="entry name" value="DUF5345"/>
</dbReference>
<comment type="caution">
    <text evidence="2">The sequence shown here is derived from an EMBL/GenBank/DDBJ whole genome shotgun (WGS) entry which is preliminary data.</text>
</comment>
<dbReference type="AlphaFoldDB" id="A0A8E2I2G9"/>
<dbReference type="EMBL" id="MTLA01000570">
    <property type="protein sequence ID" value="OOP61546.1"/>
    <property type="molecule type" value="Genomic_DNA"/>
</dbReference>
<evidence type="ECO:0000313" key="2">
    <source>
        <dbReference type="EMBL" id="OOP61546.1"/>
    </source>
</evidence>
<evidence type="ECO:0000256" key="1">
    <source>
        <dbReference type="SAM" id="Phobius"/>
    </source>
</evidence>
<dbReference type="RefSeq" id="WP_078111560.1">
    <property type="nucleotide sequence ID" value="NZ_CP065424.1"/>
</dbReference>
<organism evidence="2 3">
    <name type="scientific">Heyndrickxia oleronia</name>
    <dbReference type="NCBI Taxonomy" id="38875"/>
    <lineage>
        <taxon>Bacteria</taxon>
        <taxon>Bacillati</taxon>
        <taxon>Bacillota</taxon>
        <taxon>Bacilli</taxon>
        <taxon>Bacillales</taxon>
        <taxon>Bacillaceae</taxon>
        <taxon>Heyndrickxia</taxon>
    </lineage>
</organism>
<accession>A0A8E2I2G9</accession>
<feature type="transmembrane region" description="Helical" evidence="1">
    <location>
        <begin position="73"/>
        <end position="91"/>
    </location>
</feature>
<keyword evidence="1" id="KW-0812">Transmembrane</keyword>
<dbReference type="Pfam" id="PF17280">
    <property type="entry name" value="DUF5345"/>
    <property type="match status" value="1"/>
</dbReference>
<feature type="transmembrane region" description="Helical" evidence="1">
    <location>
        <begin position="49"/>
        <end position="67"/>
    </location>
</feature>
<name>A0A8E2I2G9_9BACI</name>
<keyword evidence="3" id="KW-1185">Reference proteome</keyword>
<reference evidence="2 3" key="1">
    <citation type="submission" date="2017-01" db="EMBL/GenBank/DDBJ databases">
        <title>Draft genome sequence of Bacillus oleronius.</title>
        <authorList>
            <person name="Allam M."/>
        </authorList>
    </citation>
    <scope>NUCLEOTIDE SEQUENCE [LARGE SCALE GENOMIC DNA]</scope>
    <source>
        <strain evidence="2 3">DSM 9356</strain>
    </source>
</reference>
<gene>
    <name evidence="2" type="ORF">BWZ43_25730</name>
</gene>
<dbReference type="Proteomes" id="UP000189761">
    <property type="component" value="Unassembled WGS sequence"/>
</dbReference>
<evidence type="ECO:0000313" key="3">
    <source>
        <dbReference type="Proteomes" id="UP000189761"/>
    </source>
</evidence>
<keyword evidence="1" id="KW-0472">Membrane</keyword>
<protein>
    <submittedName>
        <fullName evidence="2">Uncharacterized protein</fullName>
    </submittedName>
</protein>
<keyword evidence="1" id="KW-1133">Transmembrane helix</keyword>
<sequence length="103" mass="12121">MENEEEKIIKQAFERIDDFYDVTSPNHMTLTVLLKDKKEEYKKKQRKELITFIFVAVASVILVALLIMKVPIVYFIIQVLSIGIAIIYTYFGRKNHFKEGHNL</sequence>